<dbReference type="RefSeq" id="XP_018279248.1">
    <property type="nucleotide sequence ID" value="XM_018427410.1"/>
</dbReference>
<sequence length="350" mass="38015">MSTPHSPAWRHTKTFPYATQERTGNEPSLRERRGLDALPSPRPPFSYSRSANTTPRSAHHDLHTSASSTSIRPPQSPAPSLTPSMASLTPSQAPSFTPSFTPSFAQSTDSRRGLFRRTHRVSTSISPPTSISISQTQWQPAMPSAILSGEDQRPAAAPRSVSDSVMPTLQLKPKLQRKKSNASLLYQGLGRGLSRPACLARDTQNLERSNISFAREDGIVCVHKSFQGRNAPQQRIVVAPSSDRNPRAHNFSCVRFLGANSIVETDCPGTATTGKRPRKSLQQHSSTGSEPPKSQRTSRSHRQALGESFGQAPGRHRLEELEAIEADFSGGAAVSSRRRERGRAAATSLG</sequence>
<feature type="compositionally biased region" description="Low complexity" evidence="1">
    <location>
        <begin position="122"/>
        <end position="137"/>
    </location>
</feature>
<feature type="region of interest" description="Disordered" evidence="1">
    <location>
        <begin position="266"/>
        <end position="316"/>
    </location>
</feature>
<feature type="region of interest" description="Disordered" evidence="1">
    <location>
        <begin position="1"/>
        <end position="141"/>
    </location>
</feature>
<evidence type="ECO:0000313" key="3">
    <source>
        <dbReference type="Proteomes" id="UP000053611"/>
    </source>
</evidence>
<feature type="compositionally biased region" description="Polar residues" evidence="1">
    <location>
        <begin position="64"/>
        <end position="108"/>
    </location>
</feature>
<organism evidence="2 3">
    <name type="scientific">Cutaneotrichosporon oleaginosum</name>
    <dbReference type="NCBI Taxonomy" id="879819"/>
    <lineage>
        <taxon>Eukaryota</taxon>
        <taxon>Fungi</taxon>
        <taxon>Dikarya</taxon>
        <taxon>Basidiomycota</taxon>
        <taxon>Agaricomycotina</taxon>
        <taxon>Tremellomycetes</taxon>
        <taxon>Trichosporonales</taxon>
        <taxon>Trichosporonaceae</taxon>
        <taxon>Cutaneotrichosporon</taxon>
    </lineage>
</organism>
<dbReference type="GeneID" id="28988013"/>
<reference evidence="2 3" key="1">
    <citation type="submission" date="2015-03" db="EMBL/GenBank/DDBJ databases">
        <title>Genomics and transcriptomics of the oil-accumulating basidiomycete yeast T. oleaginosus allow insights into substrate utilization and the diverse evolutionary trajectories of mating systems in fungi.</title>
        <authorList>
            <consortium name="DOE Joint Genome Institute"/>
            <person name="Kourist R."/>
            <person name="Kracht O."/>
            <person name="Bracharz F."/>
            <person name="Lipzen A."/>
            <person name="Nolan M."/>
            <person name="Ohm R."/>
            <person name="Grigoriev I."/>
            <person name="Sun S."/>
            <person name="Heitman J."/>
            <person name="Bruck T."/>
            <person name="Nowrousian M."/>
        </authorList>
    </citation>
    <scope>NUCLEOTIDE SEQUENCE [LARGE SCALE GENOMIC DNA]</scope>
    <source>
        <strain evidence="2 3">IBC0246</strain>
    </source>
</reference>
<accession>A0A0J0XNU0</accession>
<feature type="compositionally biased region" description="Polar residues" evidence="1">
    <location>
        <begin position="282"/>
        <end position="295"/>
    </location>
</feature>
<feature type="region of interest" description="Disordered" evidence="1">
    <location>
        <begin position="329"/>
        <end position="350"/>
    </location>
</feature>
<dbReference type="AlphaFoldDB" id="A0A0J0XNU0"/>
<name>A0A0J0XNU0_9TREE</name>
<proteinExistence type="predicted"/>
<keyword evidence="3" id="KW-1185">Reference proteome</keyword>
<protein>
    <submittedName>
        <fullName evidence="2">Uncharacterized protein</fullName>
    </submittedName>
</protein>
<gene>
    <name evidence="2" type="ORF">CC85DRAFT_78645</name>
</gene>
<evidence type="ECO:0000256" key="1">
    <source>
        <dbReference type="SAM" id="MobiDB-lite"/>
    </source>
</evidence>
<dbReference type="Proteomes" id="UP000053611">
    <property type="component" value="Unassembled WGS sequence"/>
</dbReference>
<dbReference type="EMBL" id="KQ087202">
    <property type="protein sequence ID" value="KLT42757.1"/>
    <property type="molecule type" value="Genomic_DNA"/>
</dbReference>
<evidence type="ECO:0000313" key="2">
    <source>
        <dbReference type="EMBL" id="KLT42757.1"/>
    </source>
</evidence>